<comment type="caution">
    <text evidence="3">The sequence shown here is derived from an EMBL/GenBank/DDBJ whole genome shotgun (WGS) entry which is preliminary data.</text>
</comment>
<protein>
    <submittedName>
        <fullName evidence="3">Uncharacterized protein</fullName>
    </submittedName>
</protein>
<reference evidence="3 4" key="1">
    <citation type="submission" date="2022-08" db="EMBL/GenBank/DDBJ databases">
        <title>Bacterial and archaeal communities from various locations to study Microbial Dark Matter (Phase II).</title>
        <authorList>
            <person name="Stepanauskas R."/>
        </authorList>
    </citation>
    <scope>NUCLEOTIDE SEQUENCE [LARGE SCALE GENOMIC DNA]</scope>
    <source>
        <strain evidence="3 4">PD1</strain>
    </source>
</reference>
<dbReference type="RefSeq" id="WP_259095485.1">
    <property type="nucleotide sequence ID" value="NZ_CP130454.1"/>
</dbReference>
<proteinExistence type="predicted"/>
<keyword evidence="4" id="KW-1185">Reference proteome</keyword>
<sequence>MRREVPLGVAIVVILAVIVIAGGIVWWLLTRQSTPEGAAPKEFIPKPPYAKGAPMPTQPQQPQ</sequence>
<feature type="transmembrane region" description="Helical" evidence="2">
    <location>
        <begin position="7"/>
        <end position="29"/>
    </location>
</feature>
<keyword evidence="2" id="KW-0812">Transmembrane</keyword>
<organism evidence="3 4">
    <name type="scientific">Candidatus Fervidibacter sacchari</name>
    <dbReference type="NCBI Taxonomy" id="1448929"/>
    <lineage>
        <taxon>Bacteria</taxon>
        <taxon>Candidatus Fervidibacterota</taxon>
        <taxon>Candidatus Fervidibacter</taxon>
    </lineage>
</organism>
<keyword evidence="2" id="KW-0472">Membrane</keyword>
<evidence type="ECO:0000313" key="4">
    <source>
        <dbReference type="Proteomes" id="UP001204798"/>
    </source>
</evidence>
<dbReference type="EMBL" id="JANUCP010000003">
    <property type="protein sequence ID" value="MCS3919249.1"/>
    <property type="molecule type" value="Genomic_DNA"/>
</dbReference>
<name>A0ABT2EMR2_9BACT</name>
<dbReference type="Proteomes" id="UP001204798">
    <property type="component" value="Unassembled WGS sequence"/>
</dbReference>
<accession>A0ABT2EMR2</accession>
<evidence type="ECO:0000313" key="3">
    <source>
        <dbReference type="EMBL" id="MCS3919249.1"/>
    </source>
</evidence>
<gene>
    <name evidence="3" type="ORF">M2350_001662</name>
</gene>
<evidence type="ECO:0000256" key="2">
    <source>
        <dbReference type="SAM" id="Phobius"/>
    </source>
</evidence>
<evidence type="ECO:0000256" key="1">
    <source>
        <dbReference type="SAM" id="MobiDB-lite"/>
    </source>
</evidence>
<keyword evidence="2" id="KW-1133">Transmembrane helix</keyword>
<feature type="region of interest" description="Disordered" evidence="1">
    <location>
        <begin position="37"/>
        <end position="63"/>
    </location>
</feature>